<evidence type="ECO:0000313" key="8">
    <source>
        <dbReference type="Proteomes" id="UP001221142"/>
    </source>
</evidence>
<dbReference type="Proteomes" id="UP001221142">
    <property type="component" value="Unassembled WGS sequence"/>
</dbReference>
<dbReference type="GO" id="GO:0071944">
    <property type="term" value="C:cell periphery"/>
    <property type="evidence" value="ECO:0007669"/>
    <property type="project" value="UniProtKB-ARBA"/>
</dbReference>
<name>A0AAD7BP23_9AGAR</name>
<evidence type="ECO:0000256" key="5">
    <source>
        <dbReference type="SAM" id="MobiDB-lite"/>
    </source>
</evidence>
<feature type="region of interest" description="Disordered" evidence="5">
    <location>
        <begin position="66"/>
        <end position="123"/>
    </location>
</feature>
<keyword evidence="8" id="KW-1185">Reference proteome</keyword>
<evidence type="ECO:0000313" key="7">
    <source>
        <dbReference type="EMBL" id="KAJ7626149.1"/>
    </source>
</evidence>
<evidence type="ECO:0000256" key="4">
    <source>
        <dbReference type="ARBA" id="ARBA00023136"/>
    </source>
</evidence>
<feature type="region of interest" description="Disordered" evidence="5">
    <location>
        <begin position="137"/>
        <end position="159"/>
    </location>
</feature>
<accession>A0AAD7BP23</accession>
<keyword evidence="4 6" id="KW-0472">Membrane</keyword>
<dbReference type="GO" id="GO:0016020">
    <property type="term" value="C:membrane"/>
    <property type="evidence" value="ECO:0007669"/>
    <property type="project" value="UniProtKB-SubCell"/>
</dbReference>
<organism evidence="7 8">
    <name type="scientific">Roridomyces roridus</name>
    <dbReference type="NCBI Taxonomy" id="1738132"/>
    <lineage>
        <taxon>Eukaryota</taxon>
        <taxon>Fungi</taxon>
        <taxon>Dikarya</taxon>
        <taxon>Basidiomycota</taxon>
        <taxon>Agaricomycotina</taxon>
        <taxon>Agaricomycetes</taxon>
        <taxon>Agaricomycetidae</taxon>
        <taxon>Agaricales</taxon>
        <taxon>Marasmiineae</taxon>
        <taxon>Mycenaceae</taxon>
        <taxon>Roridomyces</taxon>
    </lineage>
</organism>
<dbReference type="EMBL" id="JARKIF010000012">
    <property type="protein sequence ID" value="KAJ7626149.1"/>
    <property type="molecule type" value="Genomic_DNA"/>
</dbReference>
<evidence type="ECO:0000256" key="3">
    <source>
        <dbReference type="ARBA" id="ARBA00022989"/>
    </source>
</evidence>
<proteinExistence type="predicted"/>
<reference evidence="7" key="1">
    <citation type="submission" date="2023-03" db="EMBL/GenBank/DDBJ databases">
        <title>Massive genome expansion in bonnet fungi (Mycena s.s.) driven by repeated elements and novel gene families across ecological guilds.</title>
        <authorList>
            <consortium name="Lawrence Berkeley National Laboratory"/>
            <person name="Harder C.B."/>
            <person name="Miyauchi S."/>
            <person name="Viragh M."/>
            <person name="Kuo A."/>
            <person name="Thoen E."/>
            <person name="Andreopoulos B."/>
            <person name="Lu D."/>
            <person name="Skrede I."/>
            <person name="Drula E."/>
            <person name="Henrissat B."/>
            <person name="Morin E."/>
            <person name="Kohler A."/>
            <person name="Barry K."/>
            <person name="LaButti K."/>
            <person name="Morin E."/>
            <person name="Salamov A."/>
            <person name="Lipzen A."/>
            <person name="Mereny Z."/>
            <person name="Hegedus B."/>
            <person name="Baldrian P."/>
            <person name="Stursova M."/>
            <person name="Weitz H."/>
            <person name="Taylor A."/>
            <person name="Grigoriev I.V."/>
            <person name="Nagy L.G."/>
            <person name="Martin F."/>
            <person name="Kauserud H."/>
        </authorList>
    </citation>
    <scope>NUCLEOTIDE SEQUENCE</scope>
    <source>
        <strain evidence="7">9284</strain>
    </source>
</reference>
<feature type="compositionally biased region" description="Polar residues" evidence="5">
    <location>
        <begin position="140"/>
        <end position="159"/>
    </location>
</feature>
<evidence type="ECO:0000256" key="1">
    <source>
        <dbReference type="ARBA" id="ARBA00004167"/>
    </source>
</evidence>
<comment type="subcellular location">
    <subcellularLocation>
        <location evidence="1">Membrane</location>
        <topology evidence="1">Single-pass membrane protein</topology>
    </subcellularLocation>
</comment>
<dbReference type="PANTHER" id="PTHR15549">
    <property type="entry name" value="PAIRED IMMUNOGLOBULIN-LIKE TYPE 2 RECEPTOR"/>
    <property type="match status" value="1"/>
</dbReference>
<dbReference type="InterPro" id="IPR051694">
    <property type="entry name" value="Immunoregulatory_rcpt-like"/>
</dbReference>
<keyword evidence="3 6" id="KW-1133">Transmembrane helix</keyword>
<sequence length="159" mass="17292">MWRRLANMLASSHHLPTPTATSRVTKHLSTGAIIGISCAGAATLLFIIAVLVICLRRRRRRHTDQINHSDNDITPFSVGIADSAAPHSKNPAANCPGRPRESGHRLRASPTGDDDGPRADTLHVHIRGLVEQELQYYLGDQSSPPDYSSDNRASASIKD</sequence>
<feature type="transmembrane region" description="Helical" evidence="6">
    <location>
        <begin position="32"/>
        <end position="55"/>
    </location>
</feature>
<keyword evidence="2 6" id="KW-0812">Transmembrane</keyword>
<protein>
    <submittedName>
        <fullName evidence="7">Uncharacterized protein</fullName>
    </submittedName>
</protein>
<evidence type="ECO:0000256" key="6">
    <source>
        <dbReference type="SAM" id="Phobius"/>
    </source>
</evidence>
<evidence type="ECO:0000256" key="2">
    <source>
        <dbReference type="ARBA" id="ARBA00022692"/>
    </source>
</evidence>
<gene>
    <name evidence="7" type="ORF">FB45DRAFT_869243</name>
</gene>
<comment type="caution">
    <text evidence="7">The sequence shown here is derived from an EMBL/GenBank/DDBJ whole genome shotgun (WGS) entry which is preliminary data.</text>
</comment>
<dbReference type="AlphaFoldDB" id="A0AAD7BP23"/>